<feature type="region of interest" description="Disordered" evidence="2">
    <location>
        <begin position="81"/>
        <end position="107"/>
    </location>
</feature>
<sequence length="390" mass="43551">MRASMNCSGSISPVRNPSLLGTISNSASAVPTSARPSRHLHSSLLHTPTRRSAHSSMTGTSVETGAPILLSLLDIHTLPLSGRRGERRNNCGSGRQTGGTRSDEETSSLVDFEHMTAEAEAAALTMSRAELCDAVLDLRTRIRKLRSTIIREREDVAKLHEGMRETYKAAEREGESITNQLMRRVDKVRRQKAQLEVRLHREEALKSEQAQKLMDLKASSLSLERRLQREEEVTLASMNEQLVRLQSQRQHLDSLLSEHSSLQQMQEFVDRLQTQSTSCGGSFRHSLVHSSADAGAGPCVDSSLVTTPDITGSSAVSSVGTHSQLHRRVDSGDHQEILQYLRHEVSVVEAIQREAYEQGERYIEKRNELERRIMRAEAERESGRRTFGDP</sequence>
<evidence type="ECO:0000256" key="2">
    <source>
        <dbReference type="SAM" id="MobiDB-lite"/>
    </source>
</evidence>
<evidence type="ECO:0000313" key="4">
    <source>
        <dbReference type="Proteomes" id="UP000266743"/>
    </source>
</evidence>
<keyword evidence="1" id="KW-0175">Coiled coil</keyword>
<feature type="compositionally biased region" description="Polar residues" evidence="2">
    <location>
        <begin position="90"/>
        <end position="100"/>
    </location>
</feature>
<proteinExistence type="predicted"/>
<protein>
    <submittedName>
        <fullName evidence="3">Uncharacterized protein</fullName>
    </submittedName>
</protein>
<name>A0A3L6L3U9_9TRYP</name>
<feature type="compositionally biased region" description="Polar residues" evidence="2">
    <location>
        <begin position="25"/>
        <end position="35"/>
    </location>
</feature>
<dbReference type="PANTHER" id="PTHR15276">
    <property type="entry name" value="H4 D10S170 PROTEIN-RELATED"/>
    <property type="match status" value="1"/>
</dbReference>
<gene>
    <name evidence="3" type="ORF">DPX39_080041000</name>
</gene>
<organism evidence="3 4">
    <name type="scientific">Trypanosoma brucei equiperdum</name>
    <dbReference type="NCBI Taxonomy" id="630700"/>
    <lineage>
        <taxon>Eukaryota</taxon>
        <taxon>Discoba</taxon>
        <taxon>Euglenozoa</taxon>
        <taxon>Kinetoplastea</taxon>
        <taxon>Metakinetoplastina</taxon>
        <taxon>Trypanosomatida</taxon>
        <taxon>Trypanosomatidae</taxon>
        <taxon>Trypanosoma</taxon>
    </lineage>
</organism>
<dbReference type="Proteomes" id="UP000266743">
    <property type="component" value="Chromosome 8"/>
</dbReference>
<dbReference type="AlphaFoldDB" id="A0A3L6L3U9"/>
<feature type="region of interest" description="Disordered" evidence="2">
    <location>
        <begin position="25"/>
        <end position="60"/>
    </location>
</feature>
<feature type="coiled-coil region" evidence="1">
    <location>
        <begin position="178"/>
        <end position="255"/>
    </location>
</feature>
<dbReference type="EMBL" id="QSBY01000008">
    <property type="protein sequence ID" value="RHW70788.1"/>
    <property type="molecule type" value="Genomic_DNA"/>
</dbReference>
<dbReference type="PANTHER" id="PTHR15276:SF0">
    <property type="entry name" value="COILED-COIL DOMAIN-CONTAINING PROTEIN 6"/>
    <property type="match status" value="1"/>
</dbReference>
<evidence type="ECO:0000256" key="1">
    <source>
        <dbReference type="SAM" id="Coils"/>
    </source>
</evidence>
<feature type="coiled-coil region" evidence="1">
    <location>
        <begin position="359"/>
        <end position="386"/>
    </location>
</feature>
<evidence type="ECO:0000313" key="3">
    <source>
        <dbReference type="EMBL" id="RHW70788.1"/>
    </source>
</evidence>
<reference evidence="3 4" key="1">
    <citation type="submission" date="2018-09" db="EMBL/GenBank/DDBJ databases">
        <title>whole genome sequence of T. equiperdum IVM-t1 strain.</title>
        <authorList>
            <person name="Suganuma K."/>
        </authorList>
    </citation>
    <scope>NUCLEOTIDE SEQUENCE [LARGE SCALE GENOMIC DNA]</scope>
    <source>
        <strain evidence="3 4">IVM-t1</strain>
    </source>
</reference>
<comment type="caution">
    <text evidence="3">The sequence shown here is derived from an EMBL/GenBank/DDBJ whole genome shotgun (WGS) entry which is preliminary data.</text>
</comment>
<dbReference type="InterPro" id="IPR019152">
    <property type="entry name" value="DUF2046"/>
</dbReference>
<accession>A0A3L6L3U9</accession>